<feature type="region of interest" description="Disordered" evidence="1">
    <location>
        <begin position="184"/>
        <end position="226"/>
    </location>
</feature>
<dbReference type="EMBL" id="ML975256">
    <property type="protein sequence ID" value="KAF1837923.1"/>
    <property type="molecule type" value="Genomic_DNA"/>
</dbReference>
<accession>A0A6A5KWB3</accession>
<name>A0A6A5KWB3_9PLEO</name>
<organism evidence="2 3">
    <name type="scientific">Decorospora gaudefroyi</name>
    <dbReference type="NCBI Taxonomy" id="184978"/>
    <lineage>
        <taxon>Eukaryota</taxon>
        <taxon>Fungi</taxon>
        <taxon>Dikarya</taxon>
        <taxon>Ascomycota</taxon>
        <taxon>Pezizomycotina</taxon>
        <taxon>Dothideomycetes</taxon>
        <taxon>Pleosporomycetidae</taxon>
        <taxon>Pleosporales</taxon>
        <taxon>Pleosporineae</taxon>
        <taxon>Pleosporaceae</taxon>
        <taxon>Decorospora</taxon>
    </lineage>
</organism>
<dbReference type="Proteomes" id="UP000800040">
    <property type="component" value="Unassembled WGS sequence"/>
</dbReference>
<proteinExistence type="predicted"/>
<feature type="compositionally biased region" description="Low complexity" evidence="1">
    <location>
        <begin position="204"/>
        <end position="226"/>
    </location>
</feature>
<sequence length="256" mass="26951">MPSSITTAVPSGIIVNGPDWCIQGLYDIFGSDEQPYTYNECFNSTRGTSKESFETFCCDGRIIDTSSNLMGGGAGNLTEYELDLENLVCCRAGGRRLPGGIMPIDSDYTHCSASEAATPLASLAATNTENAAQYLVTYASAKQMEGTKMGDWVRTKDPTCLWVETASGAVELTEVTVPAAEITTLPPPTTDRFGRTIEPSMGDSITSASSPNPSSSPGAPPAAATTPSSAFWVHADRSLILSLSGLVVSLSALWLL</sequence>
<evidence type="ECO:0000313" key="2">
    <source>
        <dbReference type="EMBL" id="KAF1837923.1"/>
    </source>
</evidence>
<protein>
    <submittedName>
        <fullName evidence="2">Uncharacterized protein</fullName>
    </submittedName>
</protein>
<dbReference type="OrthoDB" id="5229536at2759"/>
<keyword evidence="3" id="KW-1185">Reference proteome</keyword>
<evidence type="ECO:0000256" key="1">
    <source>
        <dbReference type="SAM" id="MobiDB-lite"/>
    </source>
</evidence>
<reference evidence="2" key="1">
    <citation type="submission" date="2020-01" db="EMBL/GenBank/DDBJ databases">
        <authorList>
            <consortium name="DOE Joint Genome Institute"/>
            <person name="Haridas S."/>
            <person name="Albert R."/>
            <person name="Binder M."/>
            <person name="Bloem J."/>
            <person name="Labutti K."/>
            <person name="Salamov A."/>
            <person name="Andreopoulos B."/>
            <person name="Baker S.E."/>
            <person name="Barry K."/>
            <person name="Bills G."/>
            <person name="Bluhm B.H."/>
            <person name="Cannon C."/>
            <person name="Castanera R."/>
            <person name="Culley D.E."/>
            <person name="Daum C."/>
            <person name="Ezra D."/>
            <person name="Gonzalez J.B."/>
            <person name="Henrissat B."/>
            <person name="Kuo A."/>
            <person name="Liang C."/>
            <person name="Lipzen A."/>
            <person name="Lutzoni F."/>
            <person name="Magnuson J."/>
            <person name="Mondo S."/>
            <person name="Nolan M."/>
            <person name="Ohm R."/>
            <person name="Pangilinan J."/>
            <person name="Park H.-J."/>
            <person name="Ramirez L."/>
            <person name="Alfaro M."/>
            <person name="Sun H."/>
            <person name="Tritt A."/>
            <person name="Yoshinaga Y."/>
            <person name="Zwiers L.-H."/>
            <person name="Turgeon B.G."/>
            <person name="Goodwin S.B."/>
            <person name="Spatafora J.W."/>
            <person name="Crous P.W."/>
            <person name="Grigoriev I.V."/>
        </authorList>
    </citation>
    <scope>NUCLEOTIDE SEQUENCE</scope>
    <source>
        <strain evidence="2">P77</strain>
    </source>
</reference>
<gene>
    <name evidence="2" type="ORF">BDW02DRAFT_565425</name>
</gene>
<dbReference type="AlphaFoldDB" id="A0A6A5KWB3"/>
<evidence type="ECO:0000313" key="3">
    <source>
        <dbReference type="Proteomes" id="UP000800040"/>
    </source>
</evidence>